<evidence type="ECO:0000313" key="2">
    <source>
        <dbReference type="EMBL" id="SFF66084.1"/>
    </source>
</evidence>
<dbReference type="Pfam" id="PF11209">
    <property type="entry name" value="LmeA"/>
    <property type="match status" value="1"/>
</dbReference>
<evidence type="ECO:0008006" key="4">
    <source>
        <dbReference type="Google" id="ProtNLM"/>
    </source>
</evidence>
<name>A0A1I2KGK6_9ACTN</name>
<feature type="chain" id="PRO_5039331787" description="DUF2993 domain-containing protein" evidence="1">
    <location>
        <begin position="21"/>
        <end position="250"/>
    </location>
</feature>
<proteinExistence type="predicted"/>
<keyword evidence="1" id="KW-0732">Signal</keyword>
<organism evidence="2 3">
    <name type="scientific">Actinacidiphila alni</name>
    <dbReference type="NCBI Taxonomy" id="380248"/>
    <lineage>
        <taxon>Bacteria</taxon>
        <taxon>Bacillati</taxon>
        <taxon>Actinomycetota</taxon>
        <taxon>Actinomycetes</taxon>
        <taxon>Kitasatosporales</taxon>
        <taxon>Streptomycetaceae</taxon>
        <taxon>Actinacidiphila</taxon>
    </lineage>
</organism>
<protein>
    <recommendedName>
        <fullName evidence="4">DUF2993 domain-containing protein</fullName>
    </recommendedName>
</protein>
<evidence type="ECO:0000256" key="1">
    <source>
        <dbReference type="SAM" id="SignalP"/>
    </source>
</evidence>
<dbReference type="Proteomes" id="UP000199323">
    <property type="component" value="Unassembled WGS sequence"/>
</dbReference>
<dbReference type="STRING" id="380248.SAMN05216251_12369"/>
<sequence length="250" mass="24839">MKLRRKRYVLIAAAALLAGAATTVDLVVEHAARSRIAAAVACRLQPSGRVSADLTSAFAGLRAVTGNLGGAHISAAGVRRDGTVVEVAADLRDVSTDGTTGGGTATATITFAELRKRIAARDDGAAGGPTAGLPDGLTLGADHGALVLTGTAGPLRLPVTVHTRVTTAQDSVTVTPTTVSVLGQEIAVDRLAAVPGGGDLAGRLGPRTVPLPELPGGVRLSGARADDRGLVLALDIARGAAGADRTAACT</sequence>
<dbReference type="InterPro" id="IPR021373">
    <property type="entry name" value="DUF2993"/>
</dbReference>
<feature type="signal peptide" evidence="1">
    <location>
        <begin position="1"/>
        <end position="20"/>
    </location>
</feature>
<gene>
    <name evidence="2" type="ORF">SAMN05216251_12369</name>
</gene>
<dbReference type="EMBL" id="FONG01000023">
    <property type="protein sequence ID" value="SFF66084.1"/>
    <property type="molecule type" value="Genomic_DNA"/>
</dbReference>
<dbReference type="AlphaFoldDB" id="A0A1I2KGK6"/>
<accession>A0A1I2KGK6</accession>
<dbReference type="OrthoDB" id="4226450at2"/>
<reference evidence="2 3" key="1">
    <citation type="submission" date="2016-10" db="EMBL/GenBank/DDBJ databases">
        <authorList>
            <person name="de Groot N.N."/>
        </authorList>
    </citation>
    <scope>NUCLEOTIDE SEQUENCE [LARGE SCALE GENOMIC DNA]</scope>
    <source>
        <strain evidence="2 3">CGMCC 4.3510</strain>
    </source>
</reference>
<evidence type="ECO:0000313" key="3">
    <source>
        <dbReference type="Proteomes" id="UP000199323"/>
    </source>
</evidence>
<keyword evidence="3" id="KW-1185">Reference proteome</keyword>
<dbReference type="RefSeq" id="WP_093716796.1">
    <property type="nucleotide sequence ID" value="NZ_FONG01000023.1"/>
</dbReference>